<dbReference type="Proteomes" id="UP000054223">
    <property type="component" value="Unassembled WGS sequence"/>
</dbReference>
<dbReference type="InterPro" id="IPR003961">
    <property type="entry name" value="FN3_dom"/>
</dbReference>
<gene>
    <name evidence="2" type="ORF">ASU33_19930</name>
</gene>
<dbReference type="SMART" id="SM00060">
    <property type="entry name" value="FN3"/>
    <property type="match status" value="2"/>
</dbReference>
<comment type="caution">
    <text evidence="2">The sequence shown here is derived from an EMBL/GenBank/DDBJ whole genome shotgun (WGS) entry which is preliminary data.</text>
</comment>
<proteinExistence type="predicted"/>
<protein>
    <recommendedName>
        <fullName evidence="1">Fibronectin type-III domain-containing protein</fullName>
    </recommendedName>
</protein>
<reference evidence="2 3" key="1">
    <citation type="submission" date="2015-11" db="EMBL/GenBank/DDBJ databases">
        <title>Solirubrum puertoriconensis gen. nov. an environmental bacteria isolated in Puerto Rico.</title>
        <authorList>
            <person name="Cuebas-Irizarry M.F."/>
            <person name="Montalvo-Rodriguez R."/>
        </authorList>
    </citation>
    <scope>NUCLEOTIDE SEQUENCE [LARGE SCALE GENOMIC DNA]</scope>
    <source>
        <strain evidence="2 3">MC1A</strain>
    </source>
</reference>
<dbReference type="InterPro" id="IPR026444">
    <property type="entry name" value="Secre_tail"/>
</dbReference>
<dbReference type="NCBIfam" id="TIGR04183">
    <property type="entry name" value="Por_Secre_tail"/>
    <property type="match status" value="1"/>
</dbReference>
<dbReference type="Gene3D" id="2.60.40.10">
    <property type="entry name" value="Immunoglobulins"/>
    <property type="match status" value="1"/>
</dbReference>
<sequence length="1144" mass="117177">MITNQSSPRAGYLLALKLTLSLLVCLVCISLVRAQTPNFPEGFEAGSKTGYAAGNVTLGSGSWNLNDALIGTSTSDAKVGTKSVRIRNTGILAMNFDVSTGASTVSVSHAVYTSYSSTNVATLDAPSSWELVMSTDNGASFTRVGSSITTSLGTLETATFTVNQSGNVRFQVRKLSGGTARLNIDQFDIKPFGASSFTTGAVAGSPLCLSPGTGATISVPYSAPAELSNSFAVQLSDGQGGFPSDLSLNLIGAGSASPLAAVIPAETPAGSNYRVRVVHPGSATAATQSSSLLVLNTPPATNSVSLNSTAEQTLTTTGTGVALTATAGAASSFAWYFGPSENGLFSSAVSGANSAAYTPRGTDFPGAGTYYLVARATSSCGSVIGTSSPVKVTITAPVATLDITPLTVPDFGRVFIGSASASSPVSVTGSNLTSEITITPAPGFEIRTGTNAFACCAIVLAPNGGAVNSTIDVRFVPTMVQGYSAQLTINTADKPAQPPVNVSGSGAAPVYPAAVSSAPVSNITPNGATTGGTVLEDGNTLVTARGVVYSLTPAPTINDDFTQDGSGLGAFASTLSGLLPNTRYYVRAYATNEVGTVYGEEHSFTSLPAALAAEPTESAILTATTVNPTTVTLSISGGTGAKKLLTVTQGPAETGAPVDAITYSANLRFGQGDQIPTGNYVVLAGSASTLTVTGLLPETEYTFAVYDYNDDNTTGAENYRQAAPGTLTLSTPPQPTQLLLAEDFDYPAGELLTAHGWTAHSGGTTAAIQVSSQGLSYGGYGPRAGRGAALTANGQDVHRTFAPQPPGTAMYASLLVNVSSATAGGDYFFHLAPDPLDNTFRARLFVRAAATAGKVQFGVSGSTSTASAWTSTEYDANTTYLLVLKYVFGPSGTETRLYVNPGLVEPATADLSKVEDASSAPASIGAVALRQGSAQVLTADGIRVASAYALARPTGSPLPVVLTRFEAALGGGNRAVLGWITAQERNSQSFAVERSTDGRSFTEAGRVAAAGQSTILRHYEWVDPQPLAGLTYYRLRQLDQDGKAELSPVRTVSPLGVVTRTLRVFPNPTNGAQATLQLRGYQGQSLTVQVRNVLGQVVWTRSLTPATAEAELPLPLPTALPAGAYGVSVQAGGQTQHTRLLLTR</sequence>
<evidence type="ECO:0000313" key="2">
    <source>
        <dbReference type="EMBL" id="KUG09091.1"/>
    </source>
</evidence>
<evidence type="ECO:0000259" key="1">
    <source>
        <dbReference type="PROSITE" id="PS50853"/>
    </source>
</evidence>
<dbReference type="EMBL" id="LNAL01000005">
    <property type="protein sequence ID" value="KUG09091.1"/>
    <property type="molecule type" value="Genomic_DNA"/>
</dbReference>
<dbReference type="RefSeq" id="WP_149867041.1">
    <property type="nucleotide sequence ID" value="NZ_LNAL01000005.1"/>
</dbReference>
<organism evidence="2 3">
    <name type="scientific">Solirubrum puertoriconensis</name>
    <dbReference type="NCBI Taxonomy" id="1751427"/>
    <lineage>
        <taxon>Bacteria</taxon>
        <taxon>Pseudomonadati</taxon>
        <taxon>Bacteroidota</taxon>
        <taxon>Cytophagia</taxon>
        <taxon>Cytophagales</taxon>
    </lineage>
</organism>
<dbReference type="AlphaFoldDB" id="A0A9X0HN76"/>
<dbReference type="InterPro" id="IPR013783">
    <property type="entry name" value="Ig-like_fold"/>
</dbReference>
<evidence type="ECO:0000313" key="3">
    <source>
        <dbReference type="Proteomes" id="UP000054223"/>
    </source>
</evidence>
<dbReference type="OrthoDB" id="602637at2"/>
<accession>A0A9X0HN76</accession>
<keyword evidence="3" id="KW-1185">Reference proteome</keyword>
<feature type="domain" description="Fibronectin type-III" evidence="1">
    <location>
        <begin position="511"/>
        <end position="609"/>
    </location>
</feature>
<dbReference type="PROSITE" id="PS50853">
    <property type="entry name" value="FN3"/>
    <property type="match status" value="1"/>
</dbReference>
<name>A0A9X0HN76_SOLP1</name>